<dbReference type="Pfam" id="PF00448">
    <property type="entry name" value="SRP54"/>
    <property type="match status" value="1"/>
</dbReference>
<dbReference type="EMBL" id="MNCJ02000320">
    <property type="protein sequence ID" value="KAF5804858.1"/>
    <property type="molecule type" value="Genomic_DNA"/>
</dbReference>
<evidence type="ECO:0000313" key="10">
    <source>
        <dbReference type="EMBL" id="OTG24570.1"/>
    </source>
</evidence>
<comment type="subcellular location">
    <subcellularLocation>
        <location evidence="1">Membrane</location>
        <topology evidence="1">Peripheral membrane protein</topology>
    </subcellularLocation>
</comment>
<evidence type="ECO:0000313" key="11">
    <source>
        <dbReference type="Proteomes" id="UP000215914"/>
    </source>
</evidence>
<dbReference type="Gene3D" id="3.40.50.300">
    <property type="entry name" value="P-loop containing nucleotide triphosphate hydrolases"/>
    <property type="match status" value="1"/>
</dbReference>
<dbReference type="Gramene" id="mRNA:HanXRQr2_Chr05g0202091">
    <property type="protein sequence ID" value="mRNA:HanXRQr2_Chr05g0202091"/>
    <property type="gene ID" value="HanXRQr2_Chr05g0202091"/>
</dbReference>
<reference evidence="10" key="2">
    <citation type="submission" date="2017-02" db="EMBL/GenBank/DDBJ databases">
        <title>Sunflower complete genome.</title>
        <authorList>
            <person name="Langlade N."/>
            <person name="Munos S."/>
        </authorList>
    </citation>
    <scope>NUCLEOTIDE SEQUENCE [LARGE SCALE GENOMIC DNA]</scope>
    <source>
        <tissue evidence="10">Leaves</tissue>
    </source>
</reference>
<reference evidence="9 11" key="1">
    <citation type="journal article" date="2017" name="Nature">
        <title>The sunflower genome provides insights into oil metabolism, flowering and Asterid evolution.</title>
        <authorList>
            <person name="Badouin H."/>
            <person name="Gouzy J."/>
            <person name="Grassa C.J."/>
            <person name="Murat F."/>
            <person name="Staton S.E."/>
            <person name="Cottret L."/>
            <person name="Lelandais-Briere C."/>
            <person name="Owens G.L."/>
            <person name="Carrere S."/>
            <person name="Mayjonade B."/>
            <person name="Legrand L."/>
            <person name="Gill N."/>
            <person name="Kane N.C."/>
            <person name="Bowers J.E."/>
            <person name="Hubner S."/>
            <person name="Bellec A."/>
            <person name="Berard A."/>
            <person name="Berges H."/>
            <person name="Blanchet N."/>
            <person name="Boniface M.C."/>
            <person name="Brunel D."/>
            <person name="Catrice O."/>
            <person name="Chaidir N."/>
            <person name="Claudel C."/>
            <person name="Donnadieu C."/>
            <person name="Faraut T."/>
            <person name="Fievet G."/>
            <person name="Helmstetter N."/>
            <person name="King M."/>
            <person name="Knapp S.J."/>
            <person name="Lai Z."/>
            <person name="Le Paslier M.C."/>
            <person name="Lippi Y."/>
            <person name="Lorenzon L."/>
            <person name="Mandel J.R."/>
            <person name="Marage G."/>
            <person name="Marchand G."/>
            <person name="Marquand E."/>
            <person name="Bret-Mestries E."/>
            <person name="Morien E."/>
            <person name="Nambeesan S."/>
            <person name="Nguyen T."/>
            <person name="Pegot-Espagnet P."/>
            <person name="Pouilly N."/>
            <person name="Raftis F."/>
            <person name="Sallet E."/>
            <person name="Schiex T."/>
            <person name="Thomas J."/>
            <person name="Vandecasteele C."/>
            <person name="Vares D."/>
            <person name="Vear F."/>
            <person name="Vautrin S."/>
            <person name="Crespi M."/>
            <person name="Mangin B."/>
            <person name="Burke J.M."/>
            <person name="Salse J."/>
            <person name="Munos S."/>
            <person name="Vincourt P."/>
            <person name="Rieseberg L.H."/>
            <person name="Langlade N.B."/>
        </authorList>
    </citation>
    <scope>NUCLEOTIDE SEQUENCE [LARGE SCALE GENOMIC DNA]</scope>
    <source>
        <strain evidence="11">cv. SF193</strain>
        <tissue evidence="9">Leaves</tissue>
    </source>
</reference>
<protein>
    <submittedName>
        <fullName evidence="10">Putative signal recognition particle, SRP54 subunit, eukaryotic</fullName>
    </submittedName>
    <submittedName>
        <fullName evidence="9">Signal-recognition particle receptor FtsY, SRP/SRP receptor</fullName>
    </submittedName>
</protein>
<evidence type="ECO:0000256" key="6">
    <source>
        <dbReference type="ARBA" id="ARBA00023170"/>
    </source>
</evidence>
<dbReference type="PANTHER" id="PTHR43134:SF7">
    <property type="entry name" value="CELL DIVISION PROTEIN FTSY HOMOLOG, CHLOROPLASTIC"/>
    <property type="match status" value="1"/>
</dbReference>
<sequence length="133" mass="14537">MYIEMTKSRDNLAVIDELLLYWNLFDTNCVVEEIEEAFLVSDFGPKITIKIVESLRDDIYAGKLKSGTEIKASDALKKNSLGILMTKGAKTELKLGFRKPTVTMIVGANGGGKTTSLGKLAYRLKSEGALVSS</sequence>
<dbReference type="EMBL" id="CM007894">
    <property type="protein sequence ID" value="OTG24570.1"/>
    <property type="molecule type" value="Genomic_DNA"/>
</dbReference>
<dbReference type="Gene3D" id="1.20.120.140">
    <property type="entry name" value="Signal recognition particle SRP54, nucleotide-binding domain"/>
    <property type="match status" value="1"/>
</dbReference>
<dbReference type="GO" id="GO:0005737">
    <property type="term" value="C:cytoplasm"/>
    <property type="evidence" value="ECO:0007669"/>
    <property type="project" value="UniProtKB-ARBA"/>
</dbReference>
<name>A0A251UMF3_HELAN</name>
<keyword evidence="4" id="KW-0342">GTP-binding</keyword>
<dbReference type="STRING" id="4232.A0A251UMF3"/>
<accession>A0A251UMF3</accession>
<keyword evidence="5" id="KW-0472">Membrane</keyword>
<dbReference type="InterPro" id="IPR042101">
    <property type="entry name" value="SRP54_N_sf"/>
</dbReference>
<dbReference type="InterPro" id="IPR036225">
    <property type="entry name" value="SRP/SRP_N"/>
</dbReference>
<dbReference type="PANTHER" id="PTHR43134">
    <property type="entry name" value="SIGNAL RECOGNITION PARTICLE RECEPTOR SUBUNIT ALPHA"/>
    <property type="match status" value="1"/>
</dbReference>
<evidence type="ECO:0000313" key="9">
    <source>
        <dbReference type="EMBL" id="KAF5804858.1"/>
    </source>
</evidence>
<evidence type="ECO:0000256" key="3">
    <source>
        <dbReference type="ARBA" id="ARBA00022741"/>
    </source>
</evidence>
<feature type="domain" description="SRP54-type proteins GTP-binding" evidence="7">
    <location>
        <begin position="100"/>
        <end position="129"/>
    </location>
</feature>
<dbReference type="AlphaFoldDB" id="A0A251UMF3"/>
<reference evidence="9" key="3">
    <citation type="submission" date="2020-06" db="EMBL/GenBank/DDBJ databases">
        <title>Helianthus annuus Genome sequencing and assembly Release 2.</title>
        <authorList>
            <person name="Gouzy J."/>
            <person name="Langlade N."/>
            <person name="Munos S."/>
        </authorList>
    </citation>
    <scope>NUCLEOTIDE SEQUENCE</scope>
    <source>
        <tissue evidence="9">Leaves</tissue>
    </source>
</reference>
<dbReference type="SUPFAM" id="SSF52540">
    <property type="entry name" value="P-loop containing nucleoside triphosphate hydrolases"/>
    <property type="match status" value="1"/>
</dbReference>
<dbReference type="Proteomes" id="UP000215914">
    <property type="component" value="Chromosome 5"/>
</dbReference>
<evidence type="ECO:0000256" key="5">
    <source>
        <dbReference type="ARBA" id="ARBA00023136"/>
    </source>
</evidence>
<evidence type="ECO:0000259" key="7">
    <source>
        <dbReference type="Pfam" id="PF00448"/>
    </source>
</evidence>
<dbReference type="GO" id="GO:0006605">
    <property type="term" value="P:protein targeting"/>
    <property type="evidence" value="ECO:0000318"/>
    <property type="project" value="GO_Central"/>
</dbReference>
<dbReference type="InterPro" id="IPR027417">
    <property type="entry name" value="P-loop_NTPase"/>
</dbReference>
<dbReference type="InterPro" id="IPR013822">
    <property type="entry name" value="Signal_recog_particl_SRP54_hlx"/>
</dbReference>
<feature type="domain" description="Signal recognition particle SRP54 helical bundle" evidence="8">
    <location>
        <begin position="31"/>
        <end position="71"/>
    </location>
</feature>
<dbReference type="SUPFAM" id="SSF47364">
    <property type="entry name" value="Domain of the SRP/SRP receptor G-proteins"/>
    <property type="match status" value="1"/>
</dbReference>
<evidence type="ECO:0000259" key="8">
    <source>
        <dbReference type="Pfam" id="PF02881"/>
    </source>
</evidence>
<keyword evidence="11" id="KW-1185">Reference proteome</keyword>
<proteinExistence type="inferred from homology"/>
<keyword evidence="6 9" id="KW-0675">Receptor</keyword>
<dbReference type="GO" id="GO:0016020">
    <property type="term" value="C:membrane"/>
    <property type="evidence" value="ECO:0000318"/>
    <property type="project" value="GO_Central"/>
</dbReference>
<dbReference type="InterPro" id="IPR000897">
    <property type="entry name" value="SRP54_GTPase_dom"/>
</dbReference>
<evidence type="ECO:0000256" key="4">
    <source>
        <dbReference type="ARBA" id="ARBA00023134"/>
    </source>
</evidence>
<evidence type="ECO:0000256" key="2">
    <source>
        <dbReference type="ARBA" id="ARBA00008531"/>
    </source>
</evidence>
<dbReference type="GO" id="GO:0005047">
    <property type="term" value="F:signal recognition particle binding"/>
    <property type="evidence" value="ECO:0000318"/>
    <property type="project" value="GO_Central"/>
</dbReference>
<dbReference type="GO" id="GO:0006614">
    <property type="term" value="P:SRP-dependent cotranslational protein targeting to membrane"/>
    <property type="evidence" value="ECO:0007669"/>
    <property type="project" value="InterPro"/>
</dbReference>
<gene>
    <name evidence="10" type="ORF">HannXRQ_Chr05g0138171</name>
    <name evidence="9" type="ORF">HanXRQr2_Chr05g0202091</name>
</gene>
<dbReference type="GO" id="GO:0005525">
    <property type="term" value="F:GTP binding"/>
    <property type="evidence" value="ECO:0007669"/>
    <property type="project" value="UniProtKB-KW"/>
</dbReference>
<dbReference type="GO" id="GO:0003924">
    <property type="term" value="F:GTPase activity"/>
    <property type="evidence" value="ECO:0000318"/>
    <property type="project" value="GO_Central"/>
</dbReference>
<dbReference type="Pfam" id="PF02881">
    <property type="entry name" value="SRP54_N"/>
    <property type="match status" value="1"/>
</dbReference>
<comment type="similarity">
    <text evidence="2">Belongs to the GTP-binding SRP family.</text>
</comment>
<organism evidence="10 11">
    <name type="scientific">Helianthus annuus</name>
    <name type="common">Common sunflower</name>
    <dbReference type="NCBI Taxonomy" id="4232"/>
    <lineage>
        <taxon>Eukaryota</taxon>
        <taxon>Viridiplantae</taxon>
        <taxon>Streptophyta</taxon>
        <taxon>Embryophyta</taxon>
        <taxon>Tracheophyta</taxon>
        <taxon>Spermatophyta</taxon>
        <taxon>Magnoliopsida</taxon>
        <taxon>eudicotyledons</taxon>
        <taxon>Gunneridae</taxon>
        <taxon>Pentapetalae</taxon>
        <taxon>asterids</taxon>
        <taxon>campanulids</taxon>
        <taxon>Asterales</taxon>
        <taxon>Asteraceae</taxon>
        <taxon>Asteroideae</taxon>
        <taxon>Heliantheae alliance</taxon>
        <taxon>Heliantheae</taxon>
        <taxon>Helianthus</taxon>
    </lineage>
</organism>
<dbReference type="InParanoid" id="A0A251UMF3"/>
<evidence type="ECO:0000256" key="1">
    <source>
        <dbReference type="ARBA" id="ARBA00004170"/>
    </source>
</evidence>
<keyword evidence="3" id="KW-0547">Nucleotide-binding</keyword>